<dbReference type="GO" id="GO:0009063">
    <property type="term" value="P:amino acid catabolic process"/>
    <property type="evidence" value="ECO:0007669"/>
    <property type="project" value="InterPro"/>
</dbReference>
<accession>A0A084U8S6</accession>
<evidence type="ECO:0000313" key="4">
    <source>
        <dbReference type="Proteomes" id="UP000053675"/>
    </source>
</evidence>
<dbReference type="STRING" id="472175.EL18_00377"/>
<dbReference type="SFLD" id="SFLDS00001">
    <property type="entry name" value="Enolase"/>
    <property type="match status" value="1"/>
</dbReference>
<dbReference type="Gene3D" id="3.30.390.10">
    <property type="entry name" value="Enolase-like, N-terminal domain"/>
    <property type="match status" value="1"/>
</dbReference>
<feature type="domain" description="Mandelate racemase/muconate lactonizing enzyme C-terminal" evidence="2">
    <location>
        <begin position="148"/>
        <end position="244"/>
    </location>
</feature>
<dbReference type="SUPFAM" id="SSF54826">
    <property type="entry name" value="Enolase N-terminal domain-like"/>
    <property type="match status" value="1"/>
</dbReference>
<dbReference type="Pfam" id="PF13378">
    <property type="entry name" value="MR_MLE_C"/>
    <property type="match status" value="1"/>
</dbReference>
<protein>
    <submittedName>
        <fullName evidence="3">Galactonate dehydratase</fullName>
    </submittedName>
</protein>
<dbReference type="Proteomes" id="UP000053675">
    <property type="component" value="Unassembled WGS sequence"/>
</dbReference>
<organism evidence="3 4">
    <name type="scientific">Nitratireductor basaltis</name>
    <dbReference type="NCBI Taxonomy" id="472175"/>
    <lineage>
        <taxon>Bacteria</taxon>
        <taxon>Pseudomonadati</taxon>
        <taxon>Pseudomonadota</taxon>
        <taxon>Alphaproteobacteria</taxon>
        <taxon>Hyphomicrobiales</taxon>
        <taxon>Phyllobacteriaceae</taxon>
        <taxon>Nitratireductor</taxon>
    </lineage>
</organism>
<dbReference type="InterPro" id="IPR013342">
    <property type="entry name" value="Mandelate_racemase_C"/>
</dbReference>
<dbReference type="SUPFAM" id="SSF51604">
    <property type="entry name" value="Enolase C-terminal domain-like"/>
    <property type="match status" value="1"/>
</dbReference>
<keyword evidence="1" id="KW-0456">Lyase</keyword>
<keyword evidence="4" id="KW-1185">Reference proteome</keyword>
<gene>
    <name evidence="3" type="ORF">EL18_00377</name>
</gene>
<evidence type="ECO:0000259" key="2">
    <source>
        <dbReference type="SMART" id="SM00922"/>
    </source>
</evidence>
<dbReference type="PANTHER" id="PTHR48080">
    <property type="entry name" value="D-GALACTONATE DEHYDRATASE-RELATED"/>
    <property type="match status" value="1"/>
</dbReference>
<evidence type="ECO:0000256" key="1">
    <source>
        <dbReference type="ARBA" id="ARBA00023239"/>
    </source>
</evidence>
<dbReference type="EMBL" id="JMQM01000001">
    <property type="protein sequence ID" value="KFB09362.1"/>
    <property type="molecule type" value="Genomic_DNA"/>
</dbReference>
<dbReference type="InterPro" id="IPR029065">
    <property type="entry name" value="Enolase_C-like"/>
</dbReference>
<sequence>MASESDYRIVDVRTYPLVQRLPQPAKTSWGTYEAVSILLVEVETASGICGVGECLARFAPAGYAEVIKAAMPRLIGQDATAITARWKDMRRTLSGRSGGILIEAMSAVDIALWDILGKAANLPIWKLLGGVGKTDVPVYGASIRWGTDSEADSDLDLMRERGLSDMKVKIGRPVDEACRRIARLRERAGDDIRLSADSNWAYSLDEAKRVAAALTDNGYHWFEEPLRPEDEDGYRQLHRRCAVPLAAGESNYTLDQAMPLIRDRTLSVLQPNVTRSGGITETRRMAELAAMHDISYAPHVGMSGIICEVASLHLAAAMPNTLSMECAFAPNRFRDGIADIAPANSRIKDGTVAAPDGPGLGITMNWDLVKEMVA</sequence>
<reference evidence="3 4" key="1">
    <citation type="submission" date="2014-05" db="EMBL/GenBank/DDBJ databases">
        <title>Draft Genome Sequence of Nitratireductor basaltis Strain UMTGB225, A Marine Bacterium Isolated from Green Barrel Tunicate.</title>
        <authorList>
            <person name="Gan H.Y."/>
        </authorList>
    </citation>
    <scope>NUCLEOTIDE SEQUENCE [LARGE SCALE GENOMIC DNA]</scope>
    <source>
        <strain evidence="3 4">UMTGB225</strain>
    </source>
</reference>
<dbReference type="PROSITE" id="PS00908">
    <property type="entry name" value="MR_MLE_1"/>
    <property type="match status" value="1"/>
</dbReference>
<dbReference type="eggNOG" id="COG4948">
    <property type="taxonomic scope" value="Bacteria"/>
</dbReference>
<dbReference type="RefSeq" id="WP_244444498.1">
    <property type="nucleotide sequence ID" value="NZ_JMQM01000001.1"/>
</dbReference>
<dbReference type="InterPro" id="IPR018110">
    <property type="entry name" value="Mandel_Rmase/mucon_lact_enz_CS"/>
</dbReference>
<evidence type="ECO:0000313" key="3">
    <source>
        <dbReference type="EMBL" id="KFB09362.1"/>
    </source>
</evidence>
<name>A0A084U8S6_9HYPH</name>
<dbReference type="AlphaFoldDB" id="A0A084U8S6"/>
<dbReference type="GO" id="GO:0000287">
    <property type="term" value="F:magnesium ion binding"/>
    <property type="evidence" value="ECO:0007669"/>
    <property type="project" value="UniProtKB-ARBA"/>
</dbReference>
<dbReference type="InterPro" id="IPR013341">
    <property type="entry name" value="Mandelate_racemase_N_dom"/>
</dbReference>
<dbReference type="Pfam" id="PF02746">
    <property type="entry name" value="MR_MLE_N"/>
    <property type="match status" value="1"/>
</dbReference>
<proteinExistence type="predicted"/>
<dbReference type="Gene3D" id="3.20.20.120">
    <property type="entry name" value="Enolase-like C-terminal domain"/>
    <property type="match status" value="1"/>
</dbReference>
<comment type="caution">
    <text evidence="3">The sequence shown here is derived from an EMBL/GenBank/DDBJ whole genome shotgun (WGS) entry which is preliminary data.</text>
</comment>
<dbReference type="GO" id="GO:0016829">
    <property type="term" value="F:lyase activity"/>
    <property type="evidence" value="ECO:0007669"/>
    <property type="project" value="UniProtKB-KW"/>
</dbReference>
<dbReference type="PATRIC" id="fig|472175.3.peg.391"/>
<dbReference type="CDD" id="cd03316">
    <property type="entry name" value="MR_like"/>
    <property type="match status" value="1"/>
</dbReference>
<dbReference type="InterPro" id="IPR029017">
    <property type="entry name" value="Enolase-like_N"/>
</dbReference>
<dbReference type="SMART" id="SM00922">
    <property type="entry name" value="MR_MLE"/>
    <property type="match status" value="1"/>
</dbReference>
<dbReference type="InterPro" id="IPR036849">
    <property type="entry name" value="Enolase-like_C_sf"/>
</dbReference>
<dbReference type="InterPro" id="IPR034593">
    <property type="entry name" value="DgoD-like"/>
</dbReference>
<dbReference type="PANTHER" id="PTHR48080:SF2">
    <property type="entry name" value="D-GALACTONATE DEHYDRATASE"/>
    <property type="match status" value="1"/>
</dbReference>